<dbReference type="PANTHER" id="PTHR12829:SF4">
    <property type="entry name" value="N(6)-ADENINE-SPECIFIC METHYLTRANSFERASE METTL4"/>
    <property type="match status" value="1"/>
</dbReference>
<evidence type="ECO:0000313" key="3">
    <source>
        <dbReference type="Proteomes" id="UP000838878"/>
    </source>
</evidence>
<dbReference type="InterPro" id="IPR002052">
    <property type="entry name" value="DNA_methylase_N6_adenine_CS"/>
</dbReference>
<dbReference type="InterPro" id="IPR007757">
    <property type="entry name" value="MT-A70-like"/>
</dbReference>
<dbReference type="GO" id="GO:0008168">
    <property type="term" value="F:methyltransferase activity"/>
    <property type="evidence" value="ECO:0007669"/>
    <property type="project" value="InterPro"/>
</dbReference>
<dbReference type="OrthoDB" id="61116at2759"/>
<accession>A0A8J9VKJ0</accession>
<dbReference type="PROSITE" id="PS00092">
    <property type="entry name" value="N6_MTASE"/>
    <property type="match status" value="1"/>
</dbReference>
<dbReference type="EMBL" id="OV170224">
    <property type="protein sequence ID" value="CAH0724333.1"/>
    <property type="molecule type" value="Genomic_DNA"/>
</dbReference>
<evidence type="ECO:0008006" key="4">
    <source>
        <dbReference type="Google" id="ProtNLM"/>
    </source>
</evidence>
<dbReference type="GO" id="GO:0003676">
    <property type="term" value="F:nucleic acid binding"/>
    <property type="evidence" value="ECO:0007669"/>
    <property type="project" value="InterPro"/>
</dbReference>
<protein>
    <recommendedName>
        <fullName evidence="4">Methyltransferase-like protein 4</fullName>
    </recommendedName>
</protein>
<reference evidence="2" key="1">
    <citation type="submission" date="2021-12" db="EMBL/GenBank/DDBJ databases">
        <authorList>
            <person name="Martin H S."/>
        </authorList>
    </citation>
    <scope>NUCLEOTIDE SEQUENCE</scope>
</reference>
<dbReference type="GO" id="GO:0005634">
    <property type="term" value="C:nucleus"/>
    <property type="evidence" value="ECO:0007669"/>
    <property type="project" value="TreeGrafter"/>
</dbReference>
<keyword evidence="3" id="KW-1185">Reference proteome</keyword>
<comment type="similarity">
    <text evidence="1">Belongs to the MT-A70-like family.</text>
</comment>
<sequence length="351" mass="41037">MSVLYRYKNFIFIDHKEFITKIYENVDRNSEDSQIVEKQCFTITRRIFSIRNNKEKYFETKKRTRESDKILDEASKVKQMYHEFIQNIPLRTKKDLNSCNLLETSDVRDLAKKYFESTVFDHNGLSGGNNSELALKCKVKDDYFLFPKYSKFFCGCVKEQCKNLIGYKYDIVIADPPWWNKYIRRLRHANDKLGYSMMYNEDIASIPVKELLSDNCIVAVWCTNAPSNISAIKNIIFPAWGVEYITTWYWLKVTVDLEPLCDFGVGCRKQPYERIILGTVGNMNVPKDCLVTSIPSALHSHKPPLLDLLSPYVNKDNPQILELFARYLLPNTTSVGYEPLKWQHVSLYEES</sequence>
<dbReference type="Proteomes" id="UP000838878">
    <property type="component" value="Chromosome 4"/>
</dbReference>
<dbReference type="Pfam" id="PF05063">
    <property type="entry name" value="MT-A70"/>
    <property type="match status" value="1"/>
</dbReference>
<dbReference type="PROSITE" id="PS51143">
    <property type="entry name" value="MT_A70"/>
    <property type="match status" value="1"/>
</dbReference>
<evidence type="ECO:0000313" key="2">
    <source>
        <dbReference type="EMBL" id="CAH0724333.1"/>
    </source>
</evidence>
<name>A0A8J9VKJ0_9NEOP</name>
<dbReference type="InterPro" id="IPR029063">
    <property type="entry name" value="SAM-dependent_MTases_sf"/>
</dbReference>
<evidence type="ECO:0000256" key="1">
    <source>
        <dbReference type="PROSITE-ProRule" id="PRU00489"/>
    </source>
</evidence>
<dbReference type="GO" id="GO:0032259">
    <property type="term" value="P:methylation"/>
    <property type="evidence" value="ECO:0007669"/>
    <property type="project" value="InterPro"/>
</dbReference>
<dbReference type="AlphaFoldDB" id="A0A8J9VKJ0"/>
<dbReference type="SUPFAM" id="SSF53335">
    <property type="entry name" value="S-adenosyl-L-methionine-dependent methyltransferases"/>
    <property type="match status" value="1"/>
</dbReference>
<organism evidence="2 3">
    <name type="scientific">Brenthis ino</name>
    <name type="common">lesser marbled fritillary</name>
    <dbReference type="NCBI Taxonomy" id="405034"/>
    <lineage>
        <taxon>Eukaryota</taxon>
        <taxon>Metazoa</taxon>
        <taxon>Ecdysozoa</taxon>
        <taxon>Arthropoda</taxon>
        <taxon>Hexapoda</taxon>
        <taxon>Insecta</taxon>
        <taxon>Pterygota</taxon>
        <taxon>Neoptera</taxon>
        <taxon>Endopterygota</taxon>
        <taxon>Lepidoptera</taxon>
        <taxon>Glossata</taxon>
        <taxon>Ditrysia</taxon>
        <taxon>Papilionoidea</taxon>
        <taxon>Nymphalidae</taxon>
        <taxon>Heliconiinae</taxon>
        <taxon>Argynnini</taxon>
        <taxon>Brenthis</taxon>
    </lineage>
</organism>
<dbReference type="PANTHER" id="PTHR12829">
    <property type="entry name" value="N6-ADENOSINE-METHYLTRANSFERASE"/>
    <property type="match status" value="1"/>
</dbReference>
<proteinExistence type="inferred from homology"/>
<feature type="non-terminal residue" evidence="2">
    <location>
        <position position="351"/>
    </location>
</feature>
<gene>
    <name evidence="2" type="ORF">BINO364_LOCUS10053</name>
</gene>